<comment type="similarity">
    <text evidence="1">Belongs to the ATP12 family.</text>
</comment>
<dbReference type="Gene3D" id="3.30.2180.10">
    <property type="entry name" value="ATP12-like"/>
    <property type="match status" value="1"/>
</dbReference>
<name>A0ABV0M1I8_9HYPH</name>
<keyword evidence="5" id="KW-1185">Reference proteome</keyword>
<dbReference type="Gene3D" id="1.10.3580.10">
    <property type="entry name" value="ATP12 ATPase"/>
    <property type="match status" value="1"/>
</dbReference>
<proteinExistence type="inferred from homology"/>
<dbReference type="Pfam" id="PF07542">
    <property type="entry name" value="ATP12"/>
    <property type="match status" value="1"/>
</dbReference>
<evidence type="ECO:0000256" key="1">
    <source>
        <dbReference type="ARBA" id="ARBA00008231"/>
    </source>
</evidence>
<comment type="caution">
    <text evidence="4">The sequence shown here is derived from an EMBL/GenBank/DDBJ whole genome shotgun (WGS) entry which is preliminary data.</text>
</comment>
<sequence length="263" mass="29364">MRDIFPDPSDMLSHADPTRRAQIQMQKPLPKRFYKEVSVSEGEGGHALHLDGRPVKTPSKNALVAPTERLAELLRDEWADQVDVIDPRTMPVTRLVNTAIDGIAPDTQPVFEDVLRFSSSDMLCYRADSPENLVVRQNEQWDPIIDWAANELGARFILVEGIMPQEQPKEAIAAFGVTLRKYATPIELAVLHTVTTLTGSAILALAFAEGRITVDEAWALAHLEEDWTNEHWGADAEAEHRRAKRFEEIQAAAAVFQALRPVA</sequence>
<evidence type="ECO:0000256" key="2">
    <source>
        <dbReference type="ARBA" id="ARBA00022946"/>
    </source>
</evidence>
<dbReference type="PANTHER" id="PTHR21013:SF10">
    <property type="entry name" value="ATP SYNTHASE MITOCHONDRIAL F1 COMPLEX ASSEMBLY FACTOR 2"/>
    <property type="match status" value="1"/>
</dbReference>
<evidence type="ECO:0000313" key="5">
    <source>
        <dbReference type="Proteomes" id="UP001496627"/>
    </source>
</evidence>
<evidence type="ECO:0000256" key="3">
    <source>
        <dbReference type="ARBA" id="ARBA00023186"/>
    </source>
</evidence>
<dbReference type="PANTHER" id="PTHR21013">
    <property type="entry name" value="ATP SYNTHASE MITOCHONDRIAL F1 COMPLEX ASSEMBLY FACTOR 2/ATP12 PROTEIN, MITOCHONDRIAL PRECURSOR"/>
    <property type="match status" value="1"/>
</dbReference>
<dbReference type="SUPFAM" id="SSF160909">
    <property type="entry name" value="ATP12-like"/>
    <property type="match status" value="1"/>
</dbReference>
<keyword evidence="3" id="KW-0143">Chaperone</keyword>
<protein>
    <submittedName>
        <fullName evidence="4">ATP12 family chaperone protein</fullName>
    </submittedName>
</protein>
<gene>
    <name evidence="4" type="ORF">ABK249_12365</name>
</gene>
<keyword evidence="2" id="KW-0809">Transit peptide</keyword>
<reference evidence="4 5" key="1">
    <citation type="submission" date="2024-05" db="EMBL/GenBank/DDBJ databases">
        <title>Neorhizobium sp. Rsf11, a plant growth promoting and heavy metal resistant PAH-degrader.</title>
        <authorList>
            <person name="Golubev S.N."/>
            <person name="Muratova A.Y."/>
            <person name="Markelova M.I."/>
        </authorList>
    </citation>
    <scope>NUCLEOTIDE SEQUENCE [LARGE SCALE GENOMIC DNA]</scope>
    <source>
        <strain evidence="4 5">Rsf11</strain>
    </source>
</reference>
<dbReference type="InterPro" id="IPR042272">
    <property type="entry name" value="ATP12_ATP_synth-F1-assembly_N"/>
</dbReference>
<evidence type="ECO:0000313" key="4">
    <source>
        <dbReference type="EMBL" id="MEQ1405728.1"/>
    </source>
</evidence>
<dbReference type="Proteomes" id="UP001496627">
    <property type="component" value="Unassembled WGS sequence"/>
</dbReference>
<accession>A0ABV0M1I8</accession>
<dbReference type="RefSeq" id="WP_348863024.1">
    <property type="nucleotide sequence ID" value="NZ_JBEAAL010000007.1"/>
</dbReference>
<dbReference type="InterPro" id="IPR011419">
    <property type="entry name" value="ATP12_ATP_synth-F1-assembly"/>
</dbReference>
<dbReference type="EMBL" id="JBEAAL010000007">
    <property type="protein sequence ID" value="MEQ1405728.1"/>
    <property type="molecule type" value="Genomic_DNA"/>
</dbReference>
<organism evidence="4 5">
    <name type="scientific">Neorhizobium phenanthreniclasticum</name>
    <dbReference type="NCBI Taxonomy" id="3157917"/>
    <lineage>
        <taxon>Bacteria</taxon>
        <taxon>Pseudomonadati</taxon>
        <taxon>Pseudomonadota</taxon>
        <taxon>Alphaproteobacteria</taxon>
        <taxon>Hyphomicrobiales</taxon>
        <taxon>Rhizobiaceae</taxon>
        <taxon>Rhizobium/Agrobacterium group</taxon>
        <taxon>Neorhizobium</taxon>
    </lineage>
</organism>
<dbReference type="InterPro" id="IPR023335">
    <property type="entry name" value="ATP12_ortho_dom_sf"/>
</dbReference>